<evidence type="ECO:0000313" key="3">
    <source>
        <dbReference type="EMBL" id="SFF33596.1"/>
    </source>
</evidence>
<dbReference type="AlphaFoldDB" id="A0A1I2HY79"/>
<protein>
    <submittedName>
        <fullName evidence="3">Tetratricopeptide repeat-containing protein</fullName>
    </submittedName>
</protein>
<accession>A0A1I2HY79</accession>
<dbReference type="Pfam" id="PF14559">
    <property type="entry name" value="TPR_19"/>
    <property type="match status" value="1"/>
</dbReference>
<dbReference type="InterPro" id="IPR019734">
    <property type="entry name" value="TPR_rpt"/>
</dbReference>
<organism evidence="3 4">
    <name type="scientific">Fontimonas thermophila</name>
    <dbReference type="NCBI Taxonomy" id="1076937"/>
    <lineage>
        <taxon>Bacteria</taxon>
        <taxon>Pseudomonadati</taxon>
        <taxon>Pseudomonadota</taxon>
        <taxon>Gammaproteobacteria</taxon>
        <taxon>Nevskiales</taxon>
        <taxon>Nevskiaceae</taxon>
        <taxon>Fontimonas</taxon>
    </lineage>
</organism>
<dbReference type="STRING" id="1076937.SAMN04488120_102251"/>
<reference evidence="3 4" key="1">
    <citation type="submission" date="2016-10" db="EMBL/GenBank/DDBJ databases">
        <authorList>
            <person name="de Groot N.N."/>
        </authorList>
    </citation>
    <scope>NUCLEOTIDE SEQUENCE [LARGE SCALE GENOMIC DNA]</scope>
    <source>
        <strain evidence="3 4">DSM 23609</strain>
    </source>
</reference>
<evidence type="ECO:0000256" key="2">
    <source>
        <dbReference type="SAM" id="Phobius"/>
    </source>
</evidence>
<dbReference type="Proteomes" id="UP000199771">
    <property type="component" value="Unassembled WGS sequence"/>
</dbReference>
<name>A0A1I2HY79_9GAMM</name>
<dbReference type="SMART" id="SM00028">
    <property type="entry name" value="TPR"/>
    <property type="match status" value="2"/>
</dbReference>
<evidence type="ECO:0000256" key="1">
    <source>
        <dbReference type="SAM" id="MobiDB-lite"/>
    </source>
</evidence>
<keyword evidence="2" id="KW-0812">Transmembrane</keyword>
<keyword evidence="4" id="KW-1185">Reference proteome</keyword>
<dbReference type="EMBL" id="FOOC01000002">
    <property type="protein sequence ID" value="SFF33596.1"/>
    <property type="molecule type" value="Genomic_DNA"/>
</dbReference>
<proteinExistence type="predicted"/>
<dbReference type="Gene3D" id="1.25.40.10">
    <property type="entry name" value="Tetratricopeptide repeat domain"/>
    <property type="match status" value="1"/>
</dbReference>
<keyword evidence="2" id="KW-0472">Membrane</keyword>
<keyword evidence="2" id="KW-1133">Transmembrane helix</keyword>
<gene>
    <name evidence="3" type="ORF">SAMN04488120_102251</name>
</gene>
<feature type="region of interest" description="Disordered" evidence="1">
    <location>
        <begin position="56"/>
        <end position="84"/>
    </location>
</feature>
<feature type="transmembrane region" description="Helical" evidence="2">
    <location>
        <begin position="12"/>
        <end position="36"/>
    </location>
</feature>
<feature type="compositionally biased region" description="Pro residues" evidence="1">
    <location>
        <begin position="58"/>
        <end position="72"/>
    </location>
</feature>
<dbReference type="SUPFAM" id="SSF48452">
    <property type="entry name" value="TPR-like"/>
    <property type="match status" value="1"/>
</dbReference>
<sequence>MAAGDLRLIRRRYAVTLTGVITSRFFVVFLAFALAACGTSHGTRRSWPQDEPGIVVAPAPPAPQIEPQPAAPETPASDLPQYPRTPEEISSAAVTALMRQARTALDGGRPQQAAAALERALRIEPRNYFVWSLLAQTYLAQNNPAQAANLAAKSNALARGNVYVELVNWRTIAAARQALGDAEGARSASLHADELERSLSFQSSP</sequence>
<dbReference type="InterPro" id="IPR011990">
    <property type="entry name" value="TPR-like_helical_dom_sf"/>
</dbReference>
<evidence type="ECO:0000313" key="4">
    <source>
        <dbReference type="Proteomes" id="UP000199771"/>
    </source>
</evidence>